<protein>
    <recommendedName>
        <fullName evidence="4">LPXTG cell wall anchor domain-containing protein</fullName>
    </recommendedName>
</protein>
<accession>A0ABY9H9J2</accession>
<gene>
    <name evidence="2" type="ORF">Q8852_02465</name>
</gene>
<keyword evidence="3" id="KW-1185">Reference proteome</keyword>
<proteinExistence type="predicted"/>
<evidence type="ECO:0008006" key="4">
    <source>
        <dbReference type="Google" id="ProtNLM"/>
    </source>
</evidence>
<name>A0ABY9H9J2_9MOLU</name>
<evidence type="ECO:0000256" key="1">
    <source>
        <dbReference type="SAM" id="Phobius"/>
    </source>
</evidence>
<organism evidence="2 3">
    <name type="scientific">Mycoplasma seminis</name>
    <dbReference type="NCBI Taxonomy" id="512749"/>
    <lineage>
        <taxon>Bacteria</taxon>
        <taxon>Bacillati</taxon>
        <taxon>Mycoplasmatota</taxon>
        <taxon>Mollicutes</taxon>
        <taxon>Mycoplasmataceae</taxon>
        <taxon>Mycoplasma</taxon>
    </lineage>
</organism>
<reference evidence="2" key="1">
    <citation type="submission" date="2023-08" db="EMBL/GenBank/DDBJ databases">
        <title>Complete genome sequence of Mycoplasma seminis 2200.</title>
        <authorList>
            <person name="Spergser J."/>
        </authorList>
    </citation>
    <scope>NUCLEOTIDE SEQUENCE [LARGE SCALE GENOMIC DNA]</scope>
    <source>
        <strain evidence="2">2200</strain>
    </source>
</reference>
<dbReference type="EMBL" id="CP132191">
    <property type="protein sequence ID" value="WLP85166.1"/>
    <property type="molecule type" value="Genomic_DNA"/>
</dbReference>
<dbReference type="RefSeq" id="WP_305937605.1">
    <property type="nucleotide sequence ID" value="NZ_CP132191.1"/>
</dbReference>
<dbReference type="Proteomes" id="UP001237011">
    <property type="component" value="Chromosome"/>
</dbReference>
<evidence type="ECO:0000313" key="3">
    <source>
        <dbReference type="Proteomes" id="UP001237011"/>
    </source>
</evidence>
<sequence length="72" mass="8476">MDSIKLETILSEINNIKNISLTEQPIHKPQISTDKTNNSNHNLNYLYFLFLIPIIGIIIFFIVYKRKKDRAK</sequence>
<evidence type="ECO:0000313" key="2">
    <source>
        <dbReference type="EMBL" id="WLP85166.1"/>
    </source>
</evidence>
<keyword evidence="1" id="KW-0812">Transmembrane</keyword>
<keyword evidence="1" id="KW-1133">Transmembrane helix</keyword>
<keyword evidence="1" id="KW-0472">Membrane</keyword>
<feature type="transmembrane region" description="Helical" evidence="1">
    <location>
        <begin position="45"/>
        <end position="64"/>
    </location>
</feature>